<dbReference type="SMART" id="SM00498">
    <property type="entry name" value="FH2"/>
    <property type="match status" value="1"/>
</dbReference>
<evidence type="ECO:0000259" key="10">
    <source>
        <dbReference type="PROSITE" id="PS51444"/>
    </source>
</evidence>
<dbReference type="InterPro" id="IPR042201">
    <property type="entry name" value="FH2_Formin_sf"/>
</dbReference>
<dbReference type="InterPro" id="IPR000719">
    <property type="entry name" value="Prot_kinase_dom"/>
</dbReference>
<evidence type="ECO:0000313" key="11">
    <source>
        <dbReference type="EMBL" id="CAI9261120.1"/>
    </source>
</evidence>
<evidence type="ECO:0000256" key="7">
    <source>
        <dbReference type="PROSITE-ProRule" id="PRU10141"/>
    </source>
</evidence>
<dbReference type="PROSITE" id="PS51444">
    <property type="entry name" value="FH2"/>
    <property type="match status" value="1"/>
</dbReference>
<dbReference type="FunFam" id="3.30.200.20:FF:000039">
    <property type="entry name" value="receptor-like protein kinase FERONIA"/>
    <property type="match status" value="1"/>
</dbReference>
<feature type="binding site" evidence="7">
    <location>
        <position position="55"/>
    </location>
    <ligand>
        <name>ATP</name>
        <dbReference type="ChEBI" id="CHEBI:30616"/>
    </ligand>
</feature>
<evidence type="ECO:0000256" key="6">
    <source>
        <dbReference type="ARBA" id="ARBA00022840"/>
    </source>
</evidence>
<evidence type="ECO:0000256" key="1">
    <source>
        <dbReference type="ARBA" id="ARBA00006468"/>
    </source>
</evidence>
<keyword evidence="2" id="KW-0723">Serine/threonine-protein kinase</keyword>
<protein>
    <recommendedName>
        <fullName evidence="8">Formin-like protein</fullName>
    </recommendedName>
</protein>
<keyword evidence="3" id="KW-0808">Transferase</keyword>
<comment type="similarity">
    <text evidence="1">Belongs to the formin-like family. Class-II subfamily.</text>
</comment>
<dbReference type="GO" id="GO:0004674">
    <property type="term" value="F:protein serine/threonine kinase activity"/>
    <property type="evidence" value="ECO:0007669"/>
    <property type="project" value="UniProtKB-KW"/>
</dbReference>
<keyword evidence="4 7" id="KW-0547">Nucleotide-binding</keyword>
<evidence type="ECO:0000256" key="2">
    <source>
        <dbReference type="ARBA" id="ARBA00022527"/>
    </source>
</evidence>
<evidence type="ECO:0000256" key="5">
    <source>
        <dbReference type="ARBA" id="ARBA00022777"/>
    </source>
</evidence>
<feature type="domain" description="Protein kinase" evidence="9">
    <location>
        <begin position="24"/>
        <end position="268"/>
    </location>
</feature>
<evidence type="ECO:0000313" key="12">
    <source>
        <dbReference type="Proteomes" id="UP001177003"/>
    </source>
</evidence>
<dbReference type="Gene3D" id="1.10.510.10">
    <property type="entry name" value="Transferase(Phosphotransferase) domain 1"/>
    <property type="match status" value="1"/>
</dbReference>
<dbReference type="Pfam" id="PF02181">
    <property type="entry name" value="FH2"/>
    <property type="match status" value="1"/>
</dbReference>
<dbReference type="SUPFAM" id="SSF56112">
    <property type="entry name" value="Protein kinase-like (PK-like)"/>
    <property type="match status" value="1"/>
</dbReference>
<evidence type="ECO:0000256" key="3">
    <source>
        <dbReference type="ARBA" id="ARBA00022679"/>
    </source>
</evidence>
<dbReference type="Gene3D" id="1.20.58.2220">
    <property type="entry name" value="Formin, FH2 domain"/>
    <property type="match status" value="1"/>
</dbReference>
<dbReference type="InterPro" id="IPR001245">
    <property type="entry name" value="Ser-Thr/Tyr_kinase_cat_dom"/>
</dbReference>
<name>A0AA35Y1C0_LACSI</name>
<gene>
    <name evidence="11" type="ORF">LSALG_LOCUS1922</name>
</gene>
<evidence type="ECO:0000256" key="8">
    <source>
        <dbReference type="RuleBase" id="RU361260"/>
    </source>
</evidence>
<keyword evidence="12" id="KW-1185">Reference proteome</keyword>
<dbReference type="InterPro" id="IPR051144">
    <property type="entry name" value="Formin_homology_domain"/>
</dbReference>
<dbReference type="InterPro" id="IPR011009">
    <property type="entry name" value="Kinase-like_dom_sf"/>
</dbReference>
<organism evidence="11 12">
    <name type="scientific">Lactuca saligna</name>
    <name type="common">Willowleaf lettuce</name>
    <dbReference type="NCBI Taxonomy" id="75948"/>
    <lineage>
        <taxon>Eukaryota</taxon>
        <taxon>Viridiplantae</taxon>
        <taxon>Streptophyta</taxon>
        <taxon>Embryophyta</taxon>
        <taxon>Tracheophyta</taxon>
        <taxon>Spermatophyta</taxon>
        <taxon>Magnoliopsida</taxon>
        <taxon>eudicotyledons</taxon>
        <taxon>Gunneridae</taxon>
        <taxon>Pentapetalae</taxon>
        <taxon>asterids</taxon>
        <taxon>campanulids</taxon>
        <taxon>Asterales</taxon>
        <taxon>Asteraceae</taxon>
        <taxon>Cichorioideae</taxon>
        <taxon>Cichorieae</taxon>
        <taxon>Lactucinae</taxon>
        <taxon>Lactuca</taxon>
    </lineage>
</organism>
<feature type="domain" description="FH2" evidence="10">
    <location>
        <begin position="253"/>
        <end position="638"/>
    </location>
</feature>
<dbReference type="PANTHER" id="PTHR45733:SF17">
    <property type="entry name" value="FORMIN-LIKE PROTEIN 14"/>
    <property type="match status" value="1"/>
</dbReference>
<dbReference type="SUPFAM" id="SSF101447">
    <property type="entry name" value="Formin homology 2 domain (FH2 domain)"/>
    <property type="match status" value="1"/>
</dbReference>
<dbReference type="Gene3D" id="3.30.200.20">
    <property type="entry name" value="Phosphorylase Kinase, domain 1"/>
    <property type="match status" value="1"/>
</dbReference>
<evidence type="ECO:0000256" key="4">
    <source>
        <dbReference type="ARBA" id="ARBA00022741"/>
    </source>
</evidence>
<evidence type="ECO:0000259" key="9">
    <source>
        <dbReference type="PROSITE" id="PS50011"/>
    </source>
</evidence>
<reference evidence="11" key="1">
    <citation type="submission" date="2023-04" db="EMBL/GenBank/DDBJ databases">
        <authorList>
            <person name="Vijverberg K."/>
            <person name="Xiong W."/>
            <person name="Schranz E."/>
        </authorList>
    </citation>
    <scope>NUCLEOTIDE SEQUENCE</scope>
</reference>
<dbReference type="EMBL" id="OX465086">
    <property type="protein sequence ID" value="CAI9261120.1"/>
    <property type="molecule type" value="Genomic_DNA"/>
</dbReference>
<keyword evidence="5" id="KW-0418">Kinase</keyword>
<dbReference type="Pfam" id="PF07714">
    <property type="entry name" value="PK_Tyr_Ser-Thr"/>
    <property type="match status" value="2"/>
</dbReference>
<dbReference type="AlphaFoldDB" id="A0AA35Y1C0"/>
<dbReference type="PANTHER" id="PTHR45733">
    <property type="entry name" value="FORMIN-J"/>
    <property type="match status" value="1"/>
</dbReference>
<accession>A0AA35Y1C0</accession>
<dbReference type="Proteomes" id="UP001177003">
    <property type="component" value="Chromosome 0"/>
</dbReference>
<keyword evidence="6 7" id="KW-0067">ATP-binding</keyword>
<dbReference type="GO" id="GO:0005524">
    <property type="term" value="F:ATP binding"/>
    <property type="evidence" value="ECO:0007669"/>
    <property type="project" value="UniProtKB-UniRule"/>
</dbReference>
<dbReference type="InterPro" id="IPR015425">
    <property type="entry name" value="FH2_Formin"/>
</dbReference>
<dbReference type="PROSITE" id="PS00107">
    <property type="entry name" value="PROTEIN_KINASE_ATP"/>
    <property type="match status" value="1"/>
</dbReference>
<sequence>MSDLRQFEHLKIQLEAIKSATNNFSEDNCIGRGGFGKVYKGKLTHSKRHTMVAIKRLDRTFGQGDSEFWKEIIILSLYKHDNIVSLVGFCDDIGEKILVYEYTSKRSLDMYLNNSDLTWILRLKICIGAACGLAIADFGLSKFGPANQRYSFLVSKACGTLGYCDPLYVETGLLTKESDVYSFGVVLFEVLCGRLCIRQKDMGPPLTELVKRCYEGNSLNGIIFGKIKDEINPSSLKAFTEIAYRCLKRNREERPLMKEVVRMLEIAFRYQSNDTIPSQSKGGLWTPQKQGNQSRAPEIDIMELESLFSTASVFTHIHKDNDTPHSENLKPENIDLVHPERASNCEIMLGKMKIPLPDIINAILALDPSALNLDQVDNLIKFCPTEKEMEMIKSYTGDKKMLGQCEQFFLQCANIPRIETKLRVFAFKISFMSRVNNFRDTLNTINEATREIKESTDLAKIMQTIVKMGNTLNGGTESSGRFRLDSFNQLGEKRSTNNKITLLHFLCKVVAEQTPELLDFDKDLIHLQAAYRYKIQTKILSEGMHALFKGVERVQQEFDASVNDGRYQEVLQNFLDSANAQLQTLSSFYSNVGRYIDSLPLYFGEDPSRCPWEQVISTLVRFIEMFKRAHDQNKAWAD</sequence>
<dbReference type="InterPro" id="IPR017441">
    <property type="entry name" value="Protein_kinase_ATP_BS"/>
</dbReference>
<proteinExistence type="inferred from homology"/>
<dbReference type="PROSITE" id="PS50011">
    <property type="entry name" value="PROTEIN_KINASE_DOM"/>
    <property type="match status" value="1"/>
</dbReference>